<keyword evidence="3" id="KW-1185">Reference proteome</keyword>
<name>A0A9W8P513_9AGAR</name>
<evidence type="ECO:0000313" key="3">
    <source>
        <dbReference type="Proteomes" id="UP001142393"/>
    </source>
</evidence>
<feature type="chain" id="PRO_5040899796" evidence="1">
    <location>
        <begin position="26"/>
        <end position="149"/>
    </location>
</feature>
<evidence type="ECO:0000256" key="1">
    <source>
        <dbReference type="SAM" id="SignalP"/>
    </source>
</evidence>
<dbReference type="AlphaFoldDB" id="A0A9W8P513"/>
<keyword evidence="1" id="KW-0732">Signal</keyword>
<proteinExistence type="predicted"/>
<protein>
    <submittedName>
        <fullName evidence="2">Uncharacterized protein</fullName>
    </submittedName>
</protein>
<gene>
    <name evidence="2" type="ORF">DFH05DRAFT_1478630</name>
</gene>
<feature type="signal peptide" evidence="1">
    <location>
        <begin position="1"/>
        <end position="25"/>
    </location>
</feature>
<organism evidence="2 3">
    <name type="scientific">Lentinula detonsa</name>
    <dbReference type="NCBI Taxonomy" id="2804962"/>
    <lineage>
        <taxon>Eukaryota</taxon>
        <taxon>Fungi</taxon>
        <taxon>Dikarya</taxon>
        <taxon>Basidiomycota</taxon>
        <taxon>Agaricomycotina</taxon>
        <taxon>Agaricomycetes</taxon>
        <taxon>Agaricomycetidae</taxon>
        <taxon>Agaricales</taxon>
        <taxon>Marasmiineae</taxon>
        <taxon>Omphalotaceae</taxon>
        <taxon>Lentinula</taxon>
    </lineage>
</organism>
<comment type="caution">
    <text evidence="2">The sequence shown here is derived from an EMBL/GenBank/DDBJ whole genome shotgun (WGS) entry which is preliminary data.</text>
</comment>
<evidence type="ECO:0000313" key="2">
    <source>
        <dbReference type="EMBL" id="KAJ3747135.1"/>
    </source>
</evidence>
<dbReference type="Pfam" id="PF19271">
    <property type="entry name" value="Nis1"/>
    <property type="match status" value="1"/>
</dbReference>
<sequence length="149" mass="15780">MKFIMSTTLLRAAFTFLALTHAVLAQNVFIGLPADETSVSAGSNVTVRIDRPDTLSGSTEVALVMGIWPCGSFACPGPANVLGTILYNGPFNPQFSSPSDSLPPHENFTVSIPEEFVKGRTQLGVMHVSLVGAGLAPFLETLNTTLMII</sequence>
<dbReference type="Proteomes" id="UP001142393">
    <property type="component" value="Unassembled WGS sequence"/>
</dbReference>
<dbReference type="EMBL" id="JANVFU010000003">
    <property type="protein sequence ID" value="KAJ3747135.1"/>
    <property type="molecule type" value="Genomic_DNA"/>
</dbReference>
<accession>A0A9W8P513</accession>
<reference evidence="2 3" key="1">
    <citation type="journal article" date="2023" name="Proc. Natl. Acad. Sci. U.S.A.">
        <title>A global phylogenomic analysis of the shiitake genus Lentinula.</title>
        <authorList>
            <person name="Sierra-Patev S."/>
            <person name="Min B."/>
            <person name="Naranjo-Ortiz M."/>
            <person name="Looney B."/>
            <person name="Konkel Z."/>
            <person name="Slot J.C."/>
            <person name="Sakamoto Y."/>
            <person name="Steenwyk J.L."/>
            <person name="Rokas A."/>
            <person name="Carro J."/>
            <person name="Camarero S."/>
            <person name="Ferreira P."/>
            <person name="Molpeceres G."/>
            <person name="Ruiz-Duenas F.J."/>
            <person name="Serrano A."/>
            <person name="Henrissat B."/>
            <person name="Drula E."/>
            <person name="Hughes K.W."/>
            <person name="Mata J.L."/>
            <person name="Ishikawa N.K."/>
            <person name="Vargas-Isla R."/>
            <person name="Ushijima S."/>
            <person name="Smith C.A."/>
            <person name="Donoghue J."/>
            <person name="Ahrendt S."/>
            <person name="Andreopoulos W."/>
            <person name="He G."/>
            <person name="LaButti K."/>
            <person name="Lipzen A."/>
            <person name="Ng V."/>
            <person name="Riley R."/>
            <person name="Sandor L."/>
            <person name="Barry K."/>
            <person name="Martinez A.T."/>
            <person name="Xiao Y."/>
            <person name="Gibbons J.G."/>
            <person name="Terashima K."/>
            <person name="Grigoriev I.V."/>
            <person name="Hibbett D."/>
        </authorList>
    </citation>
    <scope>NUCLEOTIDE SEQUENCE [LARGE SCALE GENOMIC DNA]</scope>
    <source>
        <strain evidence="2 3">TFB7810</strain>
    </source>
</reference>
<dbReference type="InterPro" id="IPR045469">
    <property type="entry name" value="Nis1"/>
</dbReference>